<sequence>MKAPQRARRLAIVGALGIATIILATVAPLPAVADDRTDSAFDLIRDAAPDVASGAHDDAVQTPDGLVYDVDSGAVTTPLEPSEPVKMTIDGVDYAVALPVSADAVLASDDPLAPTFDNNNGSSTSVVVKDDHLTFASILEDVSAPSHYSYDYSQMGELRQDLVDGAVSVWRDGVMISSLYDPWAVDATGTSVPTHYVVDGSTLTQVVDHTAREYVYPIVADPTQTLPGSNSYYSKIVLNINSGAGTTTVSVYPKSGVNWQRVPRSTGIQAYDDIVPSTYEARKYHDQLVCHWMNAGNQKTPWNLDSWRPDVGYDATVAAKCNP</sequence>
<gene>
    <name evidence="1" type="ORF">RWH45_07120</name>
</gene>
<dbReference type="EMBL" id="JAWDIS010000001">
    <property type="protein sequence ID" value="MDU0366980.1"/>
    <property type="molecule type" value="Genomic_DNA"/>
</dbReference>
<evidence type="ECO:0000313" key="1">
    <source>
        <dbReference type="EMBL" id="MDU0366980.1"/>
    </source>
</evidence>
<keyword evidence="2" id="KW-1185">Reference proteome</keyword>
<dbReference type="Proteomes" id="UP001263371">
    <property type="component" value="Unassembled WGS sequence"/>
</dbReference>
<name>A0ABU3T6H5_9MICO</name>
<organism evidence="1 2">
    <name type="scientific">Microbacterium galbum</name>
    <dbReference type="NCBI Taxonomy" id="3075994"/>
    <lineage>
        <taxon>Bacteria</taxon>
        <taxon>Bacillati</taxon>
        <taxon>Actinomycetota</taxon>
        <taxon>Actinomycetes</taxon>
        <taxon>Micrococcales</taxon>
        <taxon>Microbacteriaceae</taxon>
        <taxon>Microbacterium</taxon>
    </lineage>
</organism>
<protein>
    <submittedName>
        <fullName evidence="1">DUF2599 domain-containing protein</fullName>
    </submittedName>
</protein>
<accession>A0ABU3T6H5</accession>
<evidence type="ECO:0000313" key="2">
    <source>
        <dbReference type="Proteomes" id="UP001263371"/>
    </source>
</evidence>
<dbReference type="InterPro" id="IPR019719">
    <property type="entry name" value="DUF2599"/>
</dbReference>
<dbReference type="RefSeq" id="WP_315994177.1">
    <property type="nucleotide sequence ID" value="NZ_JAWDIS010000001.1"/>
</dbReference>
<dbReference type="Pfam" id="PF10783">
    <property type="entry name" value="DUF2599"/>
    <property type="match status" value="1"/>
</dbReference>
<proteinExistence type="predicted"/>
<comment type="caution">
    <text evidence="1">The sequence shown here is derived from an EMBL/GenBank/DDBJ whole genome shotgun (WGS) entry which is preliminary data.</text>
</comment>
<reference evidence="1 2" key="1">
    <citation type="submission" date="2023-09" db="EMBL/GenBank/DDBJ databases">
        <title>Microbacterium fusihabitans sp. nov., Microbacterium phycihabitans sp. nov., and Microbacterium cervinum sp. nov., isolated from dried seaweeds of beach.</title>
        <authorList>
            <person name="Lee S.D."/>
        </authorList>
    </citation>
    <scope>NUCLEOTIDE SEQUENCE [LARGE SCALE GENOMIC DNA]</scope>
    <source>
        <strain evidence="1 2">KSW4-17</strain>
    </source>
</reference>